<keyword evidence="3" id="KW-1185">Reference proteome</keyword>
<dbReference type="AlphaFoldDB" id="A0A1Q9E2U8"/>
<protein>
    <submittedName>
        <fullName evidence="2">Uncharacterized protein</fullName>
    </submittedName>
</protein>
<dbReference type="EMBL" id="LSRX01000282">
    <property type="protein sequence ID" value="OLQ01752.1"/>
    <property type="molecule type" value="Genomic_DNA"/>
</dbReference>
<feature type="region of interest" description="Disordered" evidence="1">
    <location>
        <begin position="430"/>
        <end position="497"/>
    </location>
</feature>
<gene>
    <name evidence="2" type="ORF">AK812_SmicGene15468</name>
</gene>
<evidence type="ECO:0000313" key="3">
    <source>
        <dbReference type="Proteomes" id="UP000186817"/>
    </source>
</evidence>
<organism evidence="2 3">
    <name type="scientific">Symbiodinium microadriaticum</name>
    <name type="common">Dinoflagellate</name>
    <name type="synonym">Zooxanthella microadriatica</name>
    <dbReference type="NCBI Taxonomy" id="2951"/>
    <lineage>
        <taxon>Eukaryota</taxon>
        <taxon>Sar</taxon>
        <taxon>Alveolata</taxon>
        <taxon>Dinophyceae</taxon>
        <taxon>Suessiales</taxon>
        <taxon>Symbiodiniaceae</taxon>
        <taxon>Symbiodinium</taxon>
    </lineage>
</organism>
<feature type="compositionally biased region" description="Acidic residues" evidence="1">
    <location>
        <begin position="449"/>
        <end position="459"/>
    </location>
</feature>
<name>A0A1Q9E2U8_SYMMI</name>
<feature type="compositionally biased region" description="Basic residues" evidence="1">
    <location>
        <begin position="528"/>
        <end position="542"/>
    </location>
</feature>
<evidence type="ECO:0000256" key="1">
    <source>
        <dbReference type="SAM" id="MobiDB-lite"/>
    </source>
</evidence>
<reference evidence="2 3" key="1">
    <citation type="submission" date="2016-02" db="EMBL/GenBank/DDBJ databases">
        <title>Genome analysis of coral dinoflagellate symbionts highlights evolutionary adaptations to a symbiotic lifestyle.</title>
        <authorList>
            <person name="Aranda M."/>
            <person name="Li Y."/>
            <person name="Liew Y.J."/>
            <person name="Baumgarten S."/>
            <person name="Simakov O."/>
            <person name="Wilson M."/>
            <person name="Piel J."/>
            <person name="Ashoor H."/>
            <person name="Bougouffa S."/>
            <person name="Bajic V.B."/>
            <person name="Ryu T."/>
            <person name="Ravasi T."/>
            <person name="Bayer T."/>
            <person name="Micklem G."/>
            <person name="Kim H."/>
            <person name="Bhak J."/>
            <person name="Lajeunesse T.C."/>
            <person name="Voolstra C.R."/>
        </authorList>
    </citation>
    <scope>NUCLEOTIDE SEQUENCE [LARGE SCALE GENOMIC DNA]</scope>
    <source>
        <strain evidence="2 3">CCMP2467</strain>
    </source>
</reference>
<accession>A0A1Q9E2U8</accession>
<feature type="region of interest" description="Disordered" evidence="1">
    <location>
        <begin position="385"/>
        <end position="418"/>
    </location>
</feature>
<feature type="compositionally biased region" description="Basic and acidic residues" evidence="1">
    <location>
        <begin position="399"/>
        <end position="409"/>
    </location>
</feature>
<proteinExistence type="predicted"/>
<dbReference type="OrthoDB" id="410247at2759"/>
<feature type="compositionally biased region" description="Low complexity" evidence="1">
    <location>
        <begin position="466"/>
        <end position="475"/>
    </location>
</feature>
<dbReference type="Proteomes" id="UP000186817">
    <property type="component" value="Unassembled WGS sequence"/>
</dbReference>
<sequence>MFLYQNPSESEEEEYVPAVLRRPKVANHTIHESFTADTRDHEDHTFCGVMFDIQCKGQEDGAVPVEFMLITCLAVRGDLGPMTVWTTPGSYKKKEHAKEKWECIYDAEHTPSRQNYQPLDLVSPIRLQPGESCGVYVHSTLPGDDALVYDNQRASVTHEDAVLKVLPGQAHLSNRPFGRHGMWGFPWRERREFVGRVSYGVNYILWNPVANVHQRFPPAFKEAAWLLLLCARKPESPLYWLHDEVLYYILNMCKYDWFSTHTRLRTTSRHERPLRKWSQASSENSMGALFRQVTPSVGFNFDSQSTESESTSNSVSNDLLWHSLVGRSLLPRNVKRSDNELNNASCPRGTCTNCSSRMRRRNLTALDLGRDRDTKADRLFKVFDLGADGGSTRHGTSSKCRERSAEEPRGNVTFGSGGHARASLAVPVEAAAGSSDGLNEPPEKPMQEEREEDQDEGEEALGFIMDAAADQAVADLVRPARKPSMPALTKEEVQEAEAAWRVEGSARAGFKVFRRKEHTDEDNSPPTLKKRSRSSKRRKRSHRREELSFPDL</sequence>
<evidence type="ECO:0000313" key="2">
    <source>
        <dbReference type="EMBL" id="OLQ01752.1"/>
    </source>
</evidence>
<comment type="caution">
    <text evidence="2">The sequence shown here is derived from an EMBL/GenBank/DDBJ whole genome shotgun (WGS) entry which is preliminary data.</text>
</comment>
<feature type="compositionally biased region" description="Basic and acidic residues" evidence="1">
    <location>
        <begin position="543"/>
        <end position="552"/>
    </location>
</feature>
<feature type="region of interest" description="Disordered" evidence="1">
    <location>
        <begin position="511"/>
        <end position="552"/>
    </location>
</feature>